<feature type="transmembrane region" description="Helical" evidence="1">
    <location>
        <begin position="195"/>
        <end position="213"/>
    </location>
</feature>
<dbReference type="Pfam" id="PF06772">
    <property type="entry name" value="LtrA"/>
    <property type="match status" value="1"/>
</dbReference>
<evidence type="ECO:0000313" key="2">
    <source>
        <dbReference type="EMBL" id="MBP2623949.1"/>
    </source>
</evidence>
<evidence type="ECO:0008006" key="4">
    <source>
        <dbReference type="Google" id="ProtNLM"/>
    </source>
</evidence>
<dbReference type="EMBL" id="PRDG01000005">
    <property type="protein sequence ID" value="MBP2623949.1"/>
    <property type="molecule type" value="Genomic_DNA"/>
</dbReference>
<keyword evidence="1" id="KW-0812">Transmembrane</keyword>
<gene>
    <name evidence="2" type="ORF">C4K46_08365</name>
</gene>
<dbReference type="Proteomes" id="UP001519296">
    <property type="component" value="Unassembled WGS sequence"/>
</dbReference>
<feature type="transmembrane region" description="Helical" evidence="1">
    <location>
        <begin position="100"/>
        <end position="120"/>
    </location>
</feature>
<protein>
    <recommendedName>
        <fullName evidence="4">Low temperature requirement protein A</fullName>
    </recommendedName>
</protein>
<organism evidence="2 3">
    <name type="scientific">Streptococcus oricebi</name>
    <dbReference type="NCBI Taxonomy" id="1547447"/>
    <lineage>
        <taxon>Bacteria</taxon>
        <taxon>Bacillati</taxon>
        <taxon>Bacillota</taxon>
        <taxon>Bacilli</taxon>
        <taxon>Lactobacillales</taxon>
        <taxon>Streptococcaceae</taxon>
        <taxon>Streptococcus</taxon>
    </lineage>
</organism>
<dbReference type="PANTHER" id="PTHR36840:SF1">
    <property type="entry name" value="BLL5714 PROTEIN"/>
    <property type="match status" value="1"/>
</dbReference>
<keyword evidence="3" id="KW-1185">Reference proteome</keyword>
<keyword evidence="1" id="KW-0472">Membrane</keyword>
<feature type="transmembrane region" description="Helical" evidence="1">
    <location>
        <begin position="38"/>
        <end position="57"/>
    </location>
</feature>
<name>A0ABS5B540_9STRE</name>
<keyword evidence="1" id="KW-1133">Transmembrane helix</keyword>
<dbReference type="PANTHER" id="PTHR36840">
    <property type="entry name" value="BLL5714 PROTEIN"/>
    <property type="match status" value="1"/>
</dbReference>
<comment type="caution">
    <text evidence="2">The sequence shown here is derived from an EMBL/GenBank/DDBJ whole genome shotgun (WGS) entry which is preliminary data.</text>
</comment>
<accession>A0ABS5B540</accession>
<dbReference type="InterPro" id="IPR010640">
    <property type="entry name" value="Low_temperature_requirement_A"/>
</dbReference>
<feature type="transmembrane region" description="Helical" evidence="1">
    <location>
        <begin position="69"/>
        <end position="88"/>
    </location>
</feature>
<reference evidence="2 3" key="1">
    <citation type="submission" date="2018-02" db="EMBL/GenBank/DDBJ databases">
        <title>Draft genome sequence of Streptococcus oricebi CCUG 70868T type strain.</title>
        <authorList>
            <person name="Mendez V."/>
            <person name="Salva-Serra F."/>
            <person name="Jaen-Luchoro D."/>
            <person name="Gonzales-Siles L."/>
            <person name="Karlsson R."/>
            <person name="Engstrom-Jakobsson H."/>
            <person name="Busquets A."/>
            <person name="Gomila M."/>
            <person name="Pineiro-Iglesias B."/>
            <person name="Bennasar-Figueras A."/>
            <person name="Seeger M."/>
            <person name="Moore E."/>
        </authorList>
    </citation>
    <scope>NUCLEOTIDE SEQUENCE [LARGE SCALE GENOMIC DNA]</scope>
    <source>
        <strain evidence="2 3">CCUG 70868</strain>
    </source>
</reference>
<evidence type="ECO:0000256" key="1">
    <source>
        <dbReference type="SAM" id="Phobius"/>
    </source>
</evidence>
<sequence>MIHKKVELTELFYDLVFVYAISQMTALIHHLHHGLVPLAAFVSYLVALIVLINTWMIQTVFTNRYGKNSFRNMAFMLLSMALVLALSNSFSSDWTNITNFFHFSFLVIALNALLALQYIWEYFQAKDQNNRRVIGFFSYLLVARTGLLALCLLLPYPFSAFLSFVVIVLTTLMPMLYTGLMGLVPTNFPHLLERLSLLVIITFGEMLIGIAPYF</sequence>
<evidence type="ECO:0000313" key="3">
    <source>
        <dbReference type="Proteomes" id="UP001519296"/>
    </source>
</evidence>
<feature type="transmembrane region" description="Helical" evidence="1">
    <location>
        <begin position="132"/>
        <end position="155"/>
    </location>
</feature>
<proteinExistence type="predicted"/>
<feature type="transmembrane region" description="Helical" evidence="1">
    <location>
        <begin position="12"/>
        <end position="32"/>
    </location>
</feature>
<feature type="transmembrane region" description="Helical" evidence="1">
    <location>
        <begin position="161"/>
        <end position="183"/>
    </location>
</feature>